<dbReference type="PROSITE" id="PS00356">
    <property type="entry name" value="HTH_LACI_1"/>
    <property type="match status" value="1"/>
</dbReference>
<name>A0ABV8SA26_9BACL</name>
<dbReference type="Gene3D" id="1.10.260.40">
    <property type="entry name" value="lambda repressor-like DNA-binding domains"/>
    <property type="match status" value="1"/>
</dbReference>
<dbReference type="CDD" id="cd01392">
    <property type="entry name" value="HTH_LacI"/>
    <property type="match status" value="1"/>
</dbReference>
<evidence type="ECO:0000313" key="5">
    <source>
        <dbReference type="EMBL" id="MFC4303827.1"/>
    </source>
</evidence>
<dbReference type="Proteomes" id="UP001595755">
    <property type="component" value="Unassembled WGS sequence"/>
</dbReference>
<organism evidence="5 6">
    <name type="scientific">Cohnella boryungensis</name>
    <dbReference type="NCBI Taxonomy" id="768479"/>
    <lineage>
        <taxon>Bacteria</taxon>
        <taxon>Bacillati</taxon>
        <taxon>Bacillota</taxon>
        <taxon>Bacilli</taxon>
        <taxon>Bacillales</taxon>
        <taxon>Paenibacillaceae</taxon>
        <taxon>Cohnella</taxon>
    </lineage>
</organism>
<dbReference type="SMART" id="SM00354">
    <property type="entry name" value="HTH_LACI"/>
    <property type="match status" value="1"/>
</dbReference>
<proteinExistence type="predicted"/>
<comment type="caution">
    <text evidence="5">The sequence shown here is derived from an EMBL/GenBank/DDBJ whole genome shotgun (WGS) entry which is preliminary data.</text>
</comment>
<sequence length="350" mass="38719">MKIEDIANLTGVSKSAVSLALNGKPGVSSETRERILQVSEQLGYTSRKRSGSAKDAAPGTITFLVFASSGLVEDHYYQQPFFRELLHHIEERCRNRGYTLRFATASADSILSDARHFESDQSSEGVIVLGTNLNRSQAADVLRTLGPHVVVLDNCFDTVDASFVQINNMLGAYQAGEHLYELGHRQIGYIASDARIHNFDERRNGFIYALKERGIEIGEERTFVVAPTILSSQESLKTQLADYLRNGGVMPTALFCECDYIAISAIKTLSELGYRVPEQVSVVGFDNIAEAQVVTPELTTVHVEKERLAHLAVDLLVDNLKQERSVRLKVTVDTRLVVRQSSAPTANETE</sequence>
<dbReference type="EMBL" id="JBHSED010000015">
    <property type="protein sequence ID" value="MFC4303827.1"/>
    <property type="molecule type" value="Genomic_DNA"/>
</dbReference>
<keyword evidence="3" id="KW-0804">Transcription</keyword>
<reference evidence="6" key="1">
    <citation type="journal article" date="2019" name="Int. J. Syst. Evol. Microbiol.">
        <title>The Global Catalogue of Microorganisms (GCM) 10K type strain sequencing project: providing services to taxonomists for standard genome sequencing and annotation.</title>
        <authorList>
            <consortium name="The Broad Institute Genomics Platform"/>
            <consortium name="The Broad Institute Genome Sequencing Center for Infectious Disease"/>
            <person name="Wu L."/>
            <person name="Ma J."/>
        </authorList>
    </citation>
    <scope>NUCLEOTIDE SEQUENCE [LARGE SCALE GENOMIC DNA]</scope>
    <source>
        <strain evidence="6">CGMCC 4.1641</strain>
    </source>
</reference>
<dbReference type="InterPro" id="IPR046335">
    <property type="entry name" value="LacI/GalR-like_sensor"/>
</dbReference>
<feature type="domain" description="HTH lacI-type" evidence="4">
    <location>
        <begin position="1"/>
        <end position="58"/>
    </location>
</feature>
<dbReference type="InterPro" id="IPR010982">
    <property type="entry name" value="Lambda_DNA-bd_dom_sf"/>
</dbReference>
<dbReference type="PROSITE" id="PS50932">
    <property type="entry name" value="HTH_LACI_2"/>
    <property type="match status" value="1"/>
</dbReference>
<accession>A0ABV8SA26</accession>
<dbReference type="PANTHER" id="PTHR30146">
    <property type="entry name" value="LACI-RELATED TRANSCRIPTIONAL REPRESSOR"/>
    <property type="match status" value="1"/>
</dbReference>
<evidence type="ECO:0000256" key="3">
    <source>
        <dbReference type="ARBA" id="ARBA00023163"/>
    </source>
</evidence>
<protein>
    <submittedName>
        <fullName evidence="5">LacI family DNA-binding transcriptional regulator</fullName>
    </submittedName>
</protein>
<keyword evidence="2 5" id="KW-0238">DNA-binding</keyword>
<dbReference type="PANTHER" id="PTHR30146:SF150">
    <property type="entry name" value="ARABINOSE METABOLISM TRANSCRIPTIONAL REPRESSOR"/>
    <property type="match status" value="1"/>
</dbReference>
<dbReference type="Pfam" id="PF00356">
    <property type="entry name" value="LacI"/>
    <property type="match status" value="1"/>
</dbReference>
<evidence type="ECO:0000256" key="1">
    <source>
        <dbReference type="ARBA" id="ARBA00023015"/>
    </source>
</evidence>
<dbReference type="InterPro" id="IPR000843">
    <property type="entry name" value="HTH_LacI"/>
</dbReference>
<dbReference type="GO" id="GO:0003677">
    <property type="term" value="F:DNA binding"/>
    <property type="evidence" value="ECO:0007669"/>
    <property type="project" value="UniProtKB-KW"/>
</dbReference>
<evidence type="ECO:0000313" key="6">
    <source>
        <dbReference type="Proteomes" id="UP001595755"/>
    </source>
</evidence>
<dbReference type="RefSeq" id="WP_204603715.1">
    <property type="nucleotide sequence ID" value="NZ_JBHSED010000015.1"/>
</dbReference>
<evidence type="ECO:0000256" key="2">
    <source>
        <dbReference type="ARBA" id="ARBA00023125"/>
    </source>
</evidence>
<evidence type="ECO:0000259" key="4">
    <source>
        <dbReference type="PROSITE" id="PS50932"/>
    </source>
</evidence>
<dbReference type="InterPro" id="IPR028082">
    <property type="entry name" value="Peripla_BP_I"/>
</dbReference>
<dbReference type="SUPFAM" id="SSF53822">
    <property type="entry name" value="Periplasmic binding protein-like I"/>
    <property type="match status" value="1"/>
</dbReference>
<dbReference type="SUPFAM" id="SSF47413">
    <property type="entry name" value="lambda repressor-like DNA-binding domains"/>
    <property type="match status" value="1"/>
</dbReference>
<dbReference type="Pfam" id="PF13377">
    <property type="entry name" value="Peripla_BP_3"/>
    <property type="match status" value="1"/>
</dbReference>
<keyword evidence="6" id="KW-1185">Reference proteome</keyword>
<keyword evidence="1" id="KW-0805">Transcription regulation</keyword>
<gene>
    <name evidence="5" type="ORF">ACFO1S_10265</name>
</gene>
<dbReference type="Gene3D" id="3.40.50.2300">
    <property type="match status" value="2"/>
</dbReference>